<feature type="domain" description="DUF4246" evidence="2">
    <location>
        <begin position="182"/>
        <end position="488"/>
    </location>
</feature>
<feature type="region of interest" description="Disordered" evidence="1">
    <location>
        <begin position="503"/>
        <end position="537"/>
    </location>
</feature>
<protein>
    <submittedName>
        <fullName evidence="4">Uncharacterized protein</fullName>
    </submittedName>
</protein>
<dbReference type="Proteomes" id="UP000754883">
    <property type="component" value="Unassembled WGS sequence"/>
</dbReference>
<accession>A0A9N9U5W0</accession>
<sequence>MDVENPTRMDASELTDEAKRAFKQWIKEQPMKLSMDRAADWFLINGYRGFTGGHEPLVNEALEEVAQEYEARRKMCQSLEVPGFGLPLTHMPPEDERFPVLLGVESWDWKAATLLVREVCMMKVMEELTNKPEWWLKVHDPEITKKWRKEALEMDWAAYRPYGDFTPRMAKAETLLTADVQCIKELQLKAELYQKTGLIPIFDYSSCVIKSDSLVPKELRDTLRSAVRALEDVPDAEKDWHPGTTHKVLDLVHPSLWPLIYGRSRVLRDKRIGVSDAISHCGTGEVIPKSMLIEVPGPGDRWDNETTVPSVSTKFQWLPCDVVLDDQSAKIDSYINNLHPIDHANLYPVIEKFIEKALPAWDVIYRWPKEFETQRLTETNVNPECQAKDICRWECQPYNRPLEEGEEGDENDPWQPGYRESERFKRDWAWFSKTHPAQLPEPVPGAEHHLKLSASDVKTEGFFNGKSRIQVIVKLANVHLTPEDPEYKFEVSEELANFYTTEQPEAQDQGSDASSFQPAPSEGSPPNSDVSSPGNRPLSLNLSDYHSIYVDNDTTEYEGGSWHSEGMLNERICATALFYYDSENITDCHLDFRTAANREDLSVNLGYGQSQHYPIEQTFAIPNVNRDTLQYIGGVLTTNSPSTGEDDTRAVFFPNLLQHKVSPFRLADPTRPGHRKILALFLVDPAIPVISTANVPPQQRDWWGCDGPIRDTLTHRLPAELTQMVLEDIVEFPISTEEAKAIRLELMDERSVKQDKTEESLEWIGWNFCEH</sequence>
<dbReference type="OrthoDB" id="415532at2759"/>
<keyword evidence="5" id="KW-1185">Reference proteome</keyword>
<gene>
    <name evidence="4" type="ORF">CBYS24578_00013024</name>
</gene>
<comment type="caution">
    <text evidence="4">The sequence shown here is derived from an EMBL/GenBank/DDBJ whole genome shotgun (WGS) entry which is preliminary data.</text>
</comment>
<dbReference type="InterPro" id="IPR049207">
    <property type="entry name" value="DUF4246_N"/>
</dbReference>
<evidence type="ECO:0000259" key="3">
    <source>
        <dbReference type="Pfam" id="PF21666"/>
    </source>
</evidence>
<dbReference type="EMBL" id="CABFNO020001268">
    <property type="protein sequence ID" value="CAG9975566.1"/>
    <property type="molecule type" value="Genomic_DNA"/>
</dbReference>
<dbReference type="PANTHER" id="PTHR33119">
    <property type="entry name" value="IFI3P"/>
    <property type="match status" value="1"/>
</dbReference>
<dbReference type="InterPro" id="IPR049192">
    <property type="entry name" value="DUF4246_C"/>
</dbReference>
<dbReference type="PANTHER" id="PTHR33119:SF1">
    <property type="entry name" value="FE2OG DIOXYGENASE DOMAIN-CONTAINING PROTEIN"/>
    <property type="match status" value="1"/>
</dbReference>
<evidence type="ECO:0000256" key="1">
    <source>
        <dbReference type="SAM" id="MobiDB-lite"/>
    </source>
</evidence>
<evidence type="ECO:0000259" key="2">
    <source>
        <dbReference type="Pfam" id="PF14033"/>
    </source>
</evidence>
<organism evidence="4 5">
    <name type="scientific">Clonostachys byssicola</name>
    <dbReference type="NCBI Taxonomy" id="160290"/>
    <lineage>
        <taxon>Eukaryota</taxon>
        <taxon>Fungi</taxon>
        <taxon>Dikarya</taxon>
        <taxon>Ascomycota</taxon>
        <taxon>Pezizomycotina</taxon>
        <taxon>Sordariomycetes</taxon>
        <taxon>Hypocreomycetidae</taxon>
        <taxon>Hypocreales</taxon>
        <taxon>Bionectriaceae</taxon>
        <taxon>Clonostachys</taxon>
    </lineage>
</organism>
<dbReference type="InterPro" id="IPR025340">
    <property type="entry name" value="DUF4246"/>
</dbReference>
<proteinExistence type="predicted"/>
<dbReference type="AlphaFoldDB" id="A0A9N9U5W0"/>
<feature type="domain" description="DUF4246" evidence="3">
    <location>
        <begin position="81"/>
        <end position="150"/>
    </location>
</feature>
<dbReference type="Pfam" id="PF21666">
    <property type="entry name" value="DUF4246_N"/>
    <property type="match status" value="1"/>
</dbReference>
<feature type="domain" description="DUF4246" evidence="2">
    <location>
        <begin position="547"/>
        <end position="704"/>
    </location>
</feature>
<evidence type="ECO:0000313" key="4">
    <source>
        <dbReference type="EMBL" id="CAG9975566.1"/>
    </source>
</evidence>
<evidence type="ECO:0000313" key="5">
    <source>
        <dbReference type="Proteomes" id="UP000754883"/>
    </source>
</evidence>
<reference evidence="4" key="1">
    <citation type="submission" date="2021-10" db="EMBL/GenBank/DDBJ databases">
        <authorList>
            <person name="Piombo E."/>
        </authorList>
    </citation>
    <scope>NUCLEOTIDE SEQUENCE</scope>
</reference>
<name>A0A9N9U5W0_9HYPO</name>
<dbReference type="Pfam" id="PF14033">
    <property type="entry name" value="DUF4246"/>
    <property type="match status" value="2"/>
</dbReference>